<keyword evidence="2" id="KW-1185">Reference proteome</keyword>
<organism evidence="1 2">
    <name type="scientific">Arabidopsis arenosa</name>
    <name type="common">Sand rock-cress</name>
    <name type="synonym">Cardaminopsis arenosa</name>
    <dbReference type="NCBI Taxonomy" id="38785"/>
    <lineage>
        <taxon>Eukaryota</taxon>
        <taxon>Viridiplantae</taxon>
        <taxon>Streptophyta</taxon>
        <taxon>Embryophyta</taxon>
        <taxon>Tracheophyta</taxon>
        <taxon>Spermatophyta</taxon>
        <taxon>Magnoliopsida</taxon>
        <taxon>eudicotyledons</taxon>
        <taxon>Gunneridae</taxon>
        <taxon>Pentapetalae</taxon>
        <taxon>rosids</taxon>
        <taxon>malvids</taxon>
        <taxon>Brassicales</taxon>
        <taxon>Brassicaceae</taxon>
        <taxon>Camelineae</taxon>
        <taxon>Arabidopsis</taxon>
    </lineage>
</organism>
<dbReference type="PANTHER" id="PTHR33103">
    <property type="entry name" value="OS01G0153900 PROTEIN"/>
    <property type="match status" value="1"/>
</dbReference>
<dbReference type="InterPro" id="IPR007750">
    <property type="entry name" value="DUF674"/>
</dbReference>
<proteinExistence type="predicted"/>
<dbReference type="EMBL" id="LR999452">
    <property type="protein sequence ID" value="CAE5963134.1"/>
    <property type="molecule type" value="Genomic_DNA"/>
</dbReference>
<gene>
    <name evidence="1" type="ORF">AARE701A_LOCUS4704</name>
</gene>
<dbReference type="AlphaFoldDB" id="A0A8S1ZN11"/>
<sequence length="424" mass="47995">MGTIVGLVKKQSHQASVGCFSNIYQSVLDLEIDSFLTKACKHMLLYPRGLNDHIFPRLKLNINDTTEACKFSICTNCKEGTLRSSNRLKCTCGEMTEMEREDVDYNVDGLYFYGQPSFIITDNMVVQYNSTHVFLKVIKDQGYADVEKLSESLLVIGSEEVLTLLDCVFTSDTPLTDAFLRKQSSRSRNMNKLHKTLTSPALQENSKATKSDLLTFNVVYRKQDKKVIYFEGCEDFVNLLFQFLVVSLEFVLETSGDNAVHGCIGNLFRSFKELSFAKNSKLVSNSTLPWYYCCKKKLLDINYSLSNLFFDLSIFTKPWILEKLKLKRPCQQCAKSNHVYACEGFVKGNMKFRVSDDLIITPLSSSSTIGYLKKLQVGLDDVDVQEITIGEVEVNNVLSTSLMTSTVLTTALWNLLVKEPKEES</sequence>
<dbReference type="Proteomes" id="UP000682877">
    <property type="component" value="Chromosome 2"/>
</dbReference>
<dbReference type="Pfam" id="PF05056">
    <property type="entry name" value="DUF674"/>
    <property type="match status" value="1"/>
</dbReference>
<accession>A0A8S1ZN11</accession>
<reference evidence="1" key="1">
    <citation type="submission" date="2021-01" db="EMBL/GenBank/DDBJ databases">
        <authorList>
            <person name="Bezrukov I."/>
        </authorList>
    </citation>
    <scope>NUCLEOTIDE SEQUENCE</scope>
</reference>
<name>A0A8S1ZN11_ARAAE</name>
<evidence type="ECO:0000313" key="2">
    <source>
        <dbReference type="Proteomes" id="UP000682877"/>
    </source>
</evidence>
<evidence type="ECO:0000313" key="1">
    <source>
        <dbReference type="EMBL" id="CAE5963134.1"/>
    </source>
</evidence>
<protein>
    <recommendedName>
        <fullName evidence="3">DUF674 family protein</fullName>
    </recommendedName>
</protein>
<evidence type="ECO:0008006" key="3">
    <source>
        <dbReference type="Google" id="ProtNLM"/>
    </source>
</evidence>
<dbReference type="PANTHER" id="PTHR33103:SF27">
    <property type="entry name" value="OS04G0594700 PROTEIN"/>
    <property type="match status" value="1"/>
</dbReference>